<accession>A0A6I6FMA7</accession>
<reference evidence="6 7" key="1">
    <citation type="submission" date="2018-12" db="EMBL/GenBank/DDBJ databases">
        <title>Complete genome sequence of Streptomyces ficellus NRRL8067, the producer of ficellomycin, feldamycin and nojirimycin.</title>
        <authorList>
            <person name="Zhang H."/>
            <person name="Yue R."/>
            <person name="Liu Y."/>
            <person name="Li M."/>
            <person name="Mu H."/>
            <person name="Zhang J."/>
        </authorList>
    </citation>
    <scope>NUCLEOTIDE SEQUENCE [LARGE SCALE GENOMIC DNA]</scope>
    <source>
        <strain evidence="6 7">NRRL 8067</strain>
    </source>
</reference>
<dbReference type="NCBIfam" id="NF041196">
    <property type="entry name" value="ScbR_bind_reg"/>
    <property type="match status" value="1"/>
</dbReference>
<evidence type="ECO:0000256" key="4">
    <source>
        <dbReference type="PROSITE-ProRule" id="PRU00335"/>
    </source>
</evidence>
<dbReference type="PANTHER" id="PTHR47506:SF3">
    <property type="entry name" value="HTH-TYPE TRANSCRIPTIONAL REGULATOR LMRA"/>
    <property type="match status" value="1"/>
</dbReference>
<dbReference type="InterPro" id="IPR001647">
    <property type="entry name" value="HTH_TetR"/>
</dbReference>
<organism evidence="6 7">
    <name type="scientific">Streptomyces ficellus</name>
    <dbReference type="NCBI Taxonomy" id="1977088"/>
    <lineage>
        <taxon>Bacteria</taxon>
        <taxon>Bacillati</taxon>
        <taxon>Actinomycetota</taxon>
        <taxon>Actinomycetes</taxon>
        <taxon>Kitasatosporales</taxon>
        <taxon>Streptomycetaceae</taxon>
        <taxon>Streptomyces</taxon>
    </lineage>
</organism>
<evidence type="ECO:0000313" key="7">
    <source>
        <dbReference type="Proteomes" id="UP000422572"/>
    </source>
</evidence>
<protein>
    <submittedName>
        <fullName evidence="6">TetR family transcriptional regulator</fullName>
    </submittedName>
</protein>
<evidence type="ECO:0000256" key="2">
    <source>
        <dbReference type="ARBA" id="ARBA00023125"/>
    </source>
</evidence>
<gene>
    <name evidence="6" type="ORF">EIZ62_19265</name>
</gene>
<proteinExistence type="predicted"/>
<dbReference type="OrthoDB" id="3237195at2"/>
<dbReference type="InterPro" id="IPR009057">
    <property type="entry name" value="Homeodomain-like_sf"/>
</dbReference>
<feature type="DNA-binding region" description="H-T-H motif" evidence="4">
    <location>
        <begin position="77"/>
        <end position="96"/>
    </location>
</feature>
<evidence type="ECO:0000256" key="1">
    <source>
        <dbReference type="ARBA" id="ARBA00023015"/>
    </source>
</evidence>
<keyword evidence="1" id="KW-0805">Transcription regulation</keyword>
<keyword evidence="7" id="KW-1185">Reference proteome</keyword>
<dbReference type="Gene3D" id="1.10.357.10">
    <property type="entry name" value="Tetracycline Repressor, domain 2"/>
    <property type="match status" value="1"/>
</dbReference>
<name>A0A6I6FMA7_9ACTN</name>
<sequence>MVCLTRPRGGKLAYRAGIKPNRRCFCAPLTNQEVGFYCRCGERGGAVAKQERAERTRANLIRSAAAVFDQVGYERATLAVISDHAQVTKGALSFHFAAKSELARAVQVEACATSGAALRVCAERPGPAFQSVVDMTYTLVGLLESDVVTRAGVRLARELETPEDPALHCHVNWLGSLFHALRRAEADGTALPGADARSAAALVMSVIVGAETMARTRADMAFGEGLAAPRETAQEWLARMWSVVRPVLATAA</sequence>
<dbReference type="SUPFAM" id="SSF46689">
    <property type="entry name" value="Homeodomain-like"/>
    <property type="match status" value="1"/>
</dbReference>
<keyword evidence="2 4" id="KW-0238">DNA-binding</keyword>
<dbReference type="PROSITE" id="PS50977">
    <property type="entry name" value="HTH_TETR_2"/>
    <property type="match status" value="1"/>
</dbReference>
<feature type="domain" description="HTH tetR-type" evidence="5">
    <location>
        <begin position="54"/>
        <end position="114"/>
    </location>
</feature>
<dbReference type="Pfam" id="PF00440">
    <property type="entry name" value="TetR_N"/>
    <property type="match status" value="1"/>
</dbReference>
<keyword evidence="3" id="KW-0804">Transcription</keyword>
<dbReference type="PANTHER" id="PTHR47506">
    <property type="entry name" value="TRANSCRIPTIONAL REGULATORY PROTEIN"/>
    <property type="match status" value="1"/>
</dbReference>
<evidence type="ECO:0000259" key="5">
    <source>
        <dbReference type="PROSITE" id="PS50977"/>
    </source>
</evidence>
<dbReference type="EMBL" id="CP034279">
    <property type="protein sequence ID" value="QGV80139.1"/>
    <property type="molecule type" value="Genomic_DNA"/>
</dbReference>
<dbReference type="PROSITE" id="PS01081">
    <property type="entry name" value="HTH_TETR_1"/>
    <property type="match status" value="1"/>
</dbReference>
<dbReference type="PRINTS" id="PR00455">
    <property type="entry name" value="HTHTETR"/>
</dbReference>
<dbReference type="AlphaFoldDB" id="A0A6I6FMA7"/>
<evidence type="ECO:0000256" key="3">
    <source>
        <dbReference type="ARBA" id="ARBA00023163"/>
    </source>
</evidence>
<dbReference type="Proteomes" id="UP000422572">
    <property type="component" value="Chromosome"/>
</dbReference>
<dbReference type="SUPFAM" id="SSF48498">
    <property type="entry name" value="Tetracyclin repressor-like, C-terminal domain"/>
    <property type="match status" value="1"/>
</dbReference>
<dbReference type="KEGG" id="sfic:EIZ62_19265"/>
<dbReference type="InterPro" id="IPR047923">
    <property type="entry name" value="ArpA-like"/>
</dbReference>
<evidence type="ECO:0000313" key="6">
    <source>
        <dbReference type="EMBL" id="QGV80139.1"/>
    </source>
</evidence>
<dbReference type="InterPro" id="IPR036271">
    <property type="entry name" value="Tet_transcr_reg_TetR-rel_C_sf"/>
</dbReference>
<dbReference type="InterPro" id="IPR023772">
    <property type="entry name" value="DNA-bd_HTH_TetR-type_CS"/>
</dbReference>
<dbReference type="GO" id="GO:0003677">
    <property type="term" value="F:DNA binding"/>
    <property type="evidence" value="ECO:0007669"/>
    <property type="project" value="UniProtKB-UniRule"/>
</dbReference>